<dbReference type="PANTHER" id="PTHR48050:SF13">
    <property type="entry name" value="STEROL 3-BETA-GLUCOSYLTRANSFERASE UGT80A2"/>
    <property type="match status" value="1"/>
</dbReference>
<evidence type="ECO:0000259" key="1">
    <source>
        <dbReference type="Pfam" id="PF03033"/>
    </source>
</evidence>
<gene>
    <name evidence="3" type="ORF">A3Q41_02145</name>
</gene>
<keyword evidence="4" id="KW-1185">Reference proteome</keyword>
<keyword evidence="3" id="KW-0808">Transferase</keyword>
<feature type="domain" description="Erythromycin biosynthesis protein CIII-like C-terminal" evidence="2">
    <location>
        <begin position="305"/>
        <end position="408"/>
    </location>
</feature>
<dbReference type="EC" id="2.4.-.-" evidence="3"/>
<dbReference type="InterPro" id="IPR004276">
    <property type="entry name" value="GlycoTrans_28_N"/>
</dbReference>
<evidence type="ECO:0000313" key="3">
    <source>
        <dbReference type="EMBL" id="AMY23447.1"/>
    </source>
</evidence>
<keyword evidence="3" id="KW-0328">Glycosyltransferase</keyword>
<dbReference type="GO" id="GO:0033072">
    <property type="term" value="P:vancomycin biosynthetic process"/>
    <property type="evidence" value="ECO:0007669"/>
    <property type="project" value="UniProtKB-ARBA"/>
</dbReference>
<dbReference type="GO" id="GO:0008194">
    <property type="term" value="F:UDP-glycosyltransferase activity"/>
    <property type="evidence" value="ECO:0007669"/>
    <property type="project" value="InterPro"/>
</dbReference>
<dbReference type="InterPro" id="IPR002213">
    <property type="entry name" value="UDP_glucos_trans"/>
</dbReference>
<dbReference type="AlphaFoldDB" id="A0A143QM44"/>
<dbReference type="InterPro" id="IPR010610">
    <property type="entry name" value="EryCIII-like_C"/>
</dbReference>
<evidence type="ECO:0000313" key="4">
    <source>
        <dbReference type="Proteomes" id="UP000076038"/>
    </source>
</evidence>
<dbReference type="PATRIC" id="fig|1653479.3.peg.2170"/>
<dbReference type="KEGG" id="rhs:A3Q41_02145"/>
<dbReference type="FunFam" id="3.40.50.2000:FF:000009">
    <property type="entry name" value="Sterol 3-beta-glucosyltransferase UGT80A2"/>
    <property type="match status" value="1"/>
</dbReference>
<dbReference type="CDD" id="cd03784">
    <property type="entry name" value="GT1_Gtf-like"/>
    <property type="match status" value="1"/>
</dbReference>
<dbReference type="Proteomes" id="UP000076038">
    <property type="component" value="Chromosome"/>
</dbReference>
<dbReference type="Pfam" id="PF06722">
    <property type="entry name" value="EryCIII-like_C"/>
    <property type="match status" value="1"/>
</dbReference>
<dbReference type="GO" id="GO:0005975">
    <property type="term" value="P:carbohydrate metabolic process"/>
    <property type="evidence" value="ECO:0007669"/>
    <property type="project" value="InterPro"/>
</dbReference>
<dbReference type="Pfam" id="PF03033">
    <property type="entry name" value="Glyco_transf_28"/>
    <property type="match status" value="1"/>
</dbReference>
<dbReference type="EMBL" id="CP015220">
    <property type="protein sequence ID" value="AMY23447.1"/>
    <property type="molecule type" value="Genomic_DNA"/>
</dbReference>
<accession>A0A143QM44</accession>
<reference evidence="3 4" key="1">
    <citation type="journal article" date="2016" name="Genome Announc.">
        <title>Complete Genome and Plasmid Sequences for Rhodococcus fascians D188 and Draft Sequences for Rhodococcus Isolates PBTS 1 and PBTS 2.</title>
        <authorList>
            <person name="Stamler R.A."/>
            <person name="Vereecke D."/>
            <person name="Zhang Y."/>
            <person name="Schilkey F."/>
            <person name="Devitt N."/>
            <person name="Randall J.J."/>
        </authorList>
    </citation>
    <scope>NUCLEOTIDE SEQUENCE [LARGE SCALE GENOMIC DNA]</scope>
    <source>
        <strain evidence="3 4">PBTS2</strain>
    </source>
</reference>
<protein>
    <submittedName>
        <fullName evidence="3">Putative glycosyltransferase</fullName>
        <ecNumber evidence="3">2.4.-.-</ecNumber>
    </submittedName>
</protein>
<dbReference type="PANTHER" id="PTHR48050">
    <property type="entry name" value="STEROL 3-BETA-GLUCOSYLTRANSFERASE"/>
    <property type="match status" value="1"/>
</dbReference>
<dbReference type="GO" id="GO:0016758">
    <property type="term" value="F:hexosyltransferase activity"/>
    <property type="evidence" value="ECO:0007669"/>
    <property type="project" value="InterPro"/>
</dbReference>
<evidence type="ECO:0000259" key="2">
    <source>
        <dbReference type="Pfam" id="PF06722"/>
    </source>
</evidence>
<proteinExistence type="predicted"/>
<dbReference type="InterPro" id="IPR050426">
    <property type="entry name" value="Glycosyltransferase_28"/>
</dbReference>
<dbReference type="SUPFAM" id="SSF53756">
    <property type="entry name" value="UDP-Glycosyltransferase/glycogen phosphorylase"/>
    <property type="match status" value="1"/>
</dbReference>
<dbReference type="Gene3D" id="3.40.50.2000">
    <property type="entry name" value="Glycogen Phosphorylase B"/>
    <property type="match status" value="2"/>
</dbReference>
<sequence length="428" mass="45064">MRMKFVLAANGSRGDVQPAVAVGLELRSRGHDVVLLAPPNMQEFGTGAGLSTSVYGDSTRAVLESDAVRTRLKSADPRARLAAATEITVRGGRQMQQALLDASEGADAIIATSAGQERAHNVSQVRGIPHVPLHLCPIRRNSTTSLLSQAGVDVSGPIASASWTVVEWLLWKASKRAENDLRSELGLGLMRTPFATAIAATGIPEIQAYDPALFPGLVSEWGDRRPLVGFLGLPASAREGVGDVSAYDDLSEWITAADAPVYVGFGSMLPKNPDRLGEAIVAAADQLGVRLLVAGGWSDFLGNAGELGNRVRVVKHIDHDAVLPRCRAAIHHGGAGSVAASLRAGLPTVVTWIGADQPIWGRAVASAHVGSSLPLSRVTPSRLTDVLRDALSPQRRVIATQLRDRLIAPSLAVSHAVDLVERVASGSR</sequence>
<name>A0A143QM44_RHOFA</name>
<organism evidence="3 4">
    <name type="scientific">Rhodococcoides fascians</name>
    <name type="common">Rhodococcus fascians</name>
    <dbReference type="NCBI Taxonomy" id="1828"/>
    <lineage>
        <taxon>Bacteria</taxon>
        <taxon>Bacillati</taxon>
        <taxon>Actinomycetota</taxon>
        <taxon>Actinomycetes</taxon>
        <taxon>Mycobacteriales</taxon>
        <taxon>Nocardiaceae</taxon>
        <taxon>Rhodococcoides</taxon>
    </lineage>
</organism>
<reference evidence="4" key="2">
    <citation type="submission" date="2016-04" db="EMBL/GenBank/DDBJ databases">
        <title>Complete Genome and Plasmid Sequences for Rhodococcus fascians D188 and Draft Sequences for Rhodococcus spp. Isolates PBTS 1 and PBTS 2.</title>
        <authorList>
            <person name="Stamer R."/>
            <person name="Vereecke D."/>
            <person name="Zhang Y."/>
            <person name="Schilkey F."/>
            <person name="Devitt N."/>
            <person name="Randall J."/>
        </authorList>
    </citation>
    <scope>NUCLEOTIDE SEQUENCE [LARGE SCALE GENOMIC DNA]</scope>
    <source>
        <strain evidence="4">PBTS2</strain>
    </source>
</reference>
<feature type="domain" description="Glycosyltransferase family 28 N-terminal" evidence="1">
    <location>
        <begin position="5"/>
        <end position="44"/>
    </location>
</feature>